<feature type="region of interest" description="Disordered" evidence="1">
    <location>
        <begin position="1"/>
        <end position="20"/>
    </location>
</feature>
<evidence type="ECO:0008006" key="4">
    <source>
        <dbReference type="Google" id="ProtNLM"/>
    </source>
</evidence>
<dbReference type="AlphaFoldDB" id="I0V7M6"/>
<sequence>MTDATPSATRHTPSLADTYAPEPQVLQARHLIVRADTGRTYDALRRLDLTDVRGPLVTAAFRVRDLPQWWRERRHGGSRTPTRMTVDDLVAESEWVLLGETQGEELALGVAGVFWKPVVRWRQVEPAEFAEFAEPGLGKIVMSLSVRPYGLRSLVSYDTRVTTTDRGSAARFARYWRTVRPFVGAIQKSTLRTIAAVAERAGAPHP</sequence>
<feature type="compositionally biased region" description="Polar residues" evidence="1">
    <location>
        <begin position="1"/>
        <end position="12"/>
    </location>
</feature>
<evidence type="ECO:0000313" key="2">
    <source>
        <dbReference type="EMBL" id="EID56129.1"/>
    </source>
</evidence>
<dbReference type="EMBL" id="JH636049">
    <property type="protein sequence ID" value="EID56129.1"/>
    <property type="molecule type" value="Genomic_DNA"/>
</dbReference>
<dbReference type="eggNOG" id="ENOG50332R2">
    <property type="taxonomic scope" value="Bacteria"/>
</dbReference>
<evidence type="ECO:0000256" key="1">
    <source>
        <dbReference type="SAM" id="MobiDB-lite"/>
    </source>
</evidence>
<accession>I0V7M6</accession>
<organism evidence="2 3">
    <name type="scientific">Saccharomonospora xinjiangensis XJ-54</name>
    <dbReference type="NCBI Taxonomy" id="882086"/>
    <lineage>
        <taxon>Bacteria</taxon>
        <taxon>Bacillati</taxon>
        <taxon>Actinomycetota</taxon>
        <taxon>Actinomycetes</taxon>
        <taxon>Pseudonocardiales</taxon>
        <taxon>Pseudonocardiaceae</taxon>
        <taxon>Saccharomonospora</taxon>
    </lineage>
</organism>
<name>I0V7M6_9PSEU</name>
<dbReference type="RefSeq" id="WP_006240364.1">
    <property type="nucleotide sequence ID" value="NZ_JH636049.1"/>
</dbReference>
<dbReference type="STRING" id="882086.SacxiDRAFT_3938"/>
<protein>
    <recommendedName>
        <fullName evidence="4">Polyketide cyclase / dehydrase and lipid transport</fullName>
    </recommendedName>
</protein>
<reference evidence="2 3" key="1">
    <citation type="submission" date="2012-01" db="EMBL/GenBank/DDBJ databases">
        <title>Improved High-Quality Draft sequence of Saccharomonospora xinjiangensis XJ-54.</title>
        <authorList>
            <consortium name="US DOE Joint Genome Institute"/>
            <person name="Lucas S."/>
            <person name="Han J."/>
            <person name="Lapidus A."/>
            <person name="Cheng J.-F."/>
            <person name="Goodwin L."/>
            <person name="Pitluck S."/>
            <person name="Peters L."/>
            <person name="Mikhailova N."/>
            <person name="Teshima H."/>
            <person name="Detter J.C."/>
            <person name="Han C."/>
            <person name="Tapia R."/>
            <person name="Land M."/>
            <person name="Hauser L."/>
            <person name="Kyrpides N."/>
            <person name="Ivanova N."/>
            <person name="Pagani I."/>
            <person name="Brambilla E.-M."/>
            <person name="Klenk H.-P."/>
            <person name="Woyke T."/>
        </authorList>
    </citation>
    <scope>NUCLEOTIDE SEQUENCE [LARGE SCALE GENOMIC DNA]</scope>
    <source>
        <strain evidence="2 3">XJ-54</strain>
    </source>
</reference>
<dbReference type="Proteomes" id="UP000004691">
    <property type="component" value="Unassembled WGS sequence"/>
</dbReference>
<dbReference type="OrthoDB" id="5464833at2"/>
<proteinExistence type="predicted"/>
<evidence type="ECO:0000313" key="3">
    <source>
        <dbReference type="Proteomes" id="UP000004691"/>
    </source>
</evidence>
<keyword evidence="3" id="KW-1185">Reference proteome</keyword>
<dbReference type="HOGENOM" id="CLU_108535_1_0_11"/>
<gene>
    <name evidence="2" type="ORF">SacxiDRAFT_3938</name>
</gene>